<evidence type="ECO:0000313" key="1">
    <source>
        <dbReference type="EMBL" id="CDN90493.1"/>
    </source>
</evidence>
<evidence type="ECO:0000313" key="2">
    <source>
        <dbReference type="Proteomes" id="UP000028878"/>
    </source>
</evidence>
<name>A0A1L1PRZ8_HYDIT</name>
<dbReference type="Proteomes" id="UP000028878">
    <property type="component" value="Unassembled WGS sequence"/>
</dbReference>
<gene>
    <name evidence="1" type="ORF">BN948_04938</name>
</gene>
<dbReference type="InterPro" id="IPR010261">
    <property type="entry name" value="Tir_chaperone"/>
</dbReference>
<dbReference type="Gene3D" id="3.30.1460.10">
    <property type="match status" value="1"/>
</dbReference>
<reference evidence="2" key="1">
    <citation type="submission" date="2014-11" db="EMBL/GenBank/DDBJ databases">
        <title>Draft genome sequence of Hydrogenophaga intermedia S1.</title>
        <authorList>
            <person name="Gan H.M."/>
            <person name="Chew T.H."/>
            <person name="Stolz A."/>
        </authorList>
    </citation>
    <scope>NUCLEOTIDE SEQUENCE [LARGE SCALE GENOMIC DNA]</scope>
    <source>
        <strain evidence="2">S1</strain>
    </source>
</reference>
<dbReference type="RefSeq" id="WP_009516328.1">
    <property type="nucleotide sequence ID" value="NZ_CCAE010000087.1"/>
</dbReference>
<dbReference type="GO" id="GO:0030254">
    <property type="term" value="P:protein secretion by the type III secretion system"/>
    <property type="evidence" value="ECO:0007669"/>
    <property type="project" value="InterPro"/>
</dbReference>
<dbReference type="SUPFAM" id="SSF69635">
    <property type="entry name" value="Type III secretory system chaperone-like"/>
    <property type="match status" value="1"/>
</dbReference>
<sequence>MIEIPTHITALFEDLGPRTDAIDVIAFDAEAAAWRVVFDDDAELLVEWDAECTRLMVQASLGRPSEMGVLRAYEAALAYNAVWRENGNARVGRVDNDGELALMFEVPATELAVDTLQLALLSVKSVAHAWTRWIANAGGHDEVPSPAGAPVPLQRV</sequence>
<keyword evidence="2" id="KW-1185">Reference proteome</keyword>
<dbReference type="CDD" id="cd16364">
    <property type="entry name" value="T3SC_I-like"/>
    <property type="match status" value="1"/>
</dbReference>
<dbReference type="AlphaFoldDB" id="A0A1L1PRZ8"/>
<proteinExistence type="predicted"/>
<protein>
    <submittedName>
        <fullName evidence="1">Tir chaperone protein (CesT)</fullName>
    </submittedName>
</protein>
<accession>A0A1L1PRZ8</accession>
<dbReference type="Pfam" id="PF05932">
    <property type="entry name" value="CesT"/>
    <property type="match status" value="1"/>
</dbReference>
<organism evidence="1 2">
    <name type="scientific">Hydrogenophaga intermedia</name>
    <dbReference type="NCBI Taxonomy" id="65786"/>
    <lineage>
        <taxon>Bacteria</taxon>
        <taxon>Pseudomonadati</taxon>
        <taxon>Pseudomonadota</taxon>
        <taxon>Betaproteobacteria</taxon>
        <taxon>Burkholderiales</taxon>
        <taxon>Comamonadaceae</taxon>
        <taxon>Hydrogenophaga</taxon>
    </lineage>
</organism>
<dbReference type="EMBL" id="CCAE010000087">
    <property type="protein sequence ID" value="CDN90493.1"/>
    <property type="molecule type" value="Genomic_DNA"/>
</dbReference>